<dbReference type="OrthoDB" id="8410231at2"/>
<dbReference type="KEGG" id="psin:CAK95_03135"/>
<protein>
    <submittedName>
        <fullName evidence="1">Uncharacterized protein</fullName>
    </submittedName>
</protein>
<dbReference type="Proteomes" id="UP000194137">
    <property type="component" value="Chromosome"/>
</dbReference>
<reference evidence="1 2" key="1">
    <citation type="submission" date="2017-05" db="EMBL/GenBank/DDBJ databases">
        <title>Full genome sequence of Pseudorhodoplanes sinuspersici.</title>
        <authorList>
            <person name="Dastgheib S.M.M."/>
            <person name="Shavandi M."/>
            <person name="Tirandaz H."/>
        </authorList>
    </citation>
    <scope>NUCLEOTIDE SEQUENCE [LARGE SCALE GENOMIC DNA]</scope>
    <source>
        <strain evidence="1 2">RIPI110</strain>
    </source>
</reference>
<keyword evidence="2" id="KW-1185">Reference proteome</keyword>
<name>A0A1W6ZM37_9HYPH</name>
<dbReference type="AlphaFoldDB" id="A0A1W6ZM37"/>
<organism evidence="1 2">
    <name type="scientific">Pseudorhodoplanes sinuspersici</name>
    <dbReference type="NCBI Taxonomy" id="1235591"/>
    <lineage>
        <taxon>Bacteria</taxon>
        <taxon>Pseudomonadati</taxon>
        <taxon>Pseudomonadota</taxon>
        <taxon>Alphaproteobacteria</taxon>
        <taxon>Hyphomicrobiales</taxon>
        <taxon>Pseudorhodoplanes</taxon>
    </lineage>
</organism>
<evidence type="ECO:0000313" key="2">
    <source>
        <dbReference type="Proteomes" id="UP000194137"/>
    </source>
</evidence>
<proteinExistence type="predicted"/>
<dbReference type="EMBL" id="CP021112">
    <property type="protein sequence ID" value="ARP98190.1"/>
    <property type="molecule type" value="Genomic_DNA"/>
</dbReference>
<dbReference type="InterPro" id="IPR008018">
    <property type="entry name" value="Phage_tail_attach_FII"/>
</dbReference>
<dbReference type="GO" id="GO:0019068">
    <property type="term" value="P:virion assembly"/>
    <property type="evidence" value="ECO:0007669"/>
    <property type="project" value="InterPro"/>
</dbReference>
<evidence type="ECO:0000313" key="1">
    <source>
        <dbReference type="EMBL" id="ARP98190.1"/>
    </source>
</evidence>
<gene>
    <name evidence="1" type="ORF">CAK95_03135</name>
</gene>
<dbReference type="STRING" id="1235591.CAK95_03135"/>
<accession>A0A1W6ZM37</accession>
<sequence length="105" mass="11049">MDAFAAATDALFADPNIARDAVWRAGGAGAGVAVRIITRRPDQVIGFGDSRGVLPTMLIDVRRAEVSDAASGDTVEIDGEIFEIIATPTADSLRLVWSCEAAARF</sequence>
<dbReference type="Pfam" id="PF05354">
    <property type="entry name" value="Phage_attach"/>
    <property type="match status" value="1"/>
</dbReference>
<dbReference type="RefSeq" id="WP_086086508.1">
    <property type="nucleotide sequence ID" value="NZ_CP021112.1"/>
</dbReference>